<feature type="non-terminal residue" evidence="2">
    <location>
        <position position="1"/>
    </location>
</feature>
<organism evidence="2 3">
    <name type="scientific">Cirrhinus mrigala</name>
    <name type="common">Mrigala</name>
    <dbReference type="NCBI Taxonomy" id="683832"/>
    <lineage>
        <taxon>Eukaryota</taxon>
        <taxon>Metazoa</taxon>
        <taxon>Chordata</taxon>
        <taxon>Craniata</taxon>
        <taxon>Vertebrata</taxon>
        <taxon>Euteleostomi</taxon>
        <taxon>Actinopterygii</taxon>
        <taxon>Neopterygii</taxon>
        <taxon>Teleostei</taxon>
        <taxon>Ostariophysi</taxon>
        <taxon>Cypriniformes</taxon>
        <taxon>Cyprinidae</taxon>
        <taxon>Labeoninae</taxon>
        <taxon>Labeonini</taxon>
        <taxon>Cirrhinus</taxon>
    </lineage>
</organism>
<name>A0ABD0P583_CIRMR</name>
<comment type="caution">
    <text evidence="2">The sequence shown here is derived from an EMBL/GenBank/DDBJ whole genome shotgun (WGS) entry which is preliminary data.</text>
</comment>
<keyword evidence="3" id="KW-1185">Reference proteome</keyword>
<feature type="non-terminal residue" evidence="2">
    <location>
        <position position="77"/>
    </location>
</feature>
<dbReference type="Proteomes" id="UP001529510">
    <property type="component" value="Unassembled WGS sequence"/>
</dbReference>
<accession>A0ABD0P583</accession>
<sequence length="77" mass="8046">VCGEAVAGVHADERTRPALRPAAGAGPLGHRADSLLVPRPHLGAQLPHRHPPAWSRPDHGLPQDTAAAQPPGEEHGR</sequence>
<evidence type="ECO:0000313" key="2">
    <source>
        <dbReference type="EMBL" id="KAL0168775.1"/>
    </source>
</evidence>
<gene>
    <name evidence="2" type="ORF">M9458_036997</name>
</gene>
<evidence type="ECO:0000256" key="1">
    <source>
        <dbReference type="SAM" id="MobiDB-lite"/>
    </source>
</evidence>
<proteinExistence type="predicted"/>
<protein>
    <submittedName>
        <fullName evidence="2">Uncharacterized protein</fullName>
    </submittedName>
</protein>
<dbReference type="EMBL" id="JAMKFB020000018">
    <property type="protein sequence ID" value="KAL0168775.1"/>
    <property type="molecule type" value="Genomic_DNA"/>
</dbReference>
<reference evidence="2 3" key="1">
    <citation type="submission" date="2024-05" db="EMBL/GenBank/DDBJ databases">
        <title>Genome sequencing and assembly of Indian major carp, Cirrhinus mrigala (Hamilton, 1822).</title>
        <authorList>
            <person name="Mohindra V."/>
            <person name="Chowdhury L.M."/>
            <person name="Lal K."/>
            <person name="Jena J.K."/>
        </authorList>
    </citation>
    <scope>NUCLEOTIDE SEQUENCE [LARGE SCALE GENOMIC DNA]</scope>
    <source>
        <strain evidence="2">CM1030</strain>
        <tissue evidence="2">Blood</tissue>
    </source>
</reference>
<feature type="compositionally biased region" description="Low complexity" evidence="1">
    <location>
        <begin position="18"/>
        <end position="29"/>
    </location>
</feature>
<feature type="region of interest" description="Disordered" evidence="1">
    <location>
        <begin position="1"/>
        <end position="77"/>
    </location>
</feature>
<dbReference type="AlphaFoldDB" id="A0ABD0P583"/>
<evidence type="ECO:0000313" key="3">
    <source>
        <dbReference type="Proteomes" id="UP001529510"/>
    </source>
</evidence>